<feature type="region of interest" description="Disordered" evidence="1">
    <location>
        <begin position="1226"/>
        <end position="1261"/>
    </location>
</feature>
<feature type="compositionally biased region" description="Polar residues" evidence="1">
    <location>
        <begin position="1346"/>
        <end position="1366"/>
    </location>
</feature>
<evidence type="ECO:0000313" key="3">
    <source>
        <dbReference type="Proteomes" id="UP001226838"/>
    </source>
</evidence>
<feature type="region of interest" description="Disordered" evidence="1">
    <location>
        <begin position="1116"/>
        <end position="1135"/>
    </location>
</feature>
<feature type="region of interest" description="Disordered" evidence="1">
    <location>
        <begin position="1330"/>
        <end position="1388"/>
    </location>
</feature>
<organism evidence="2 3">
    <name type="scientific">Anguilla marmorata adomavirus 1</name>
    <dbReference type="NCBI Taxonomy" id="2175116"/>
    <lineage>
        <taxon>Viruses</taxon>
        <taxon>Adomaviruses</taxon>
    </lineage>
</organism>
<evidence type="ECO:0000313" key="2">
    <source>
        <dbReference type="EMBL" id="AWG87420.1"/>
    </source>
</evidence>
<proteinExistence type="predicted"/>
<feature type="region of interest" description="Disordered" evidence="1">
    <location>
        <begin position="740"/>
        <end position="790"/>
    </location>
</feature>
<dbReference type="Gene3D" id="3.90.920.10">
    <property type="entry name" value="DNA primase, PRIM domain"/>
    <property type="match status" value="1"/>
</dbReference>
<reference evidence="2" key="1">
    <citation type="submission" date="2017-09" db="EMBL/GenBank/DDBJ databases">
        <title>Adomaviruses: a putative new virus family provides insights into dsDNA virus evolution.</title>
        <authorList>
            <person name="Welch N.L."/>
            <person name="Yutin N."/>
            <person name="Dill J."/>
            <person name="Camus A."/>
            <person name="Pang Y.-Y.S."/>
            <person name="Schiller J.T."/>
            <person name="Pipas J.M."/>
            <person name="An P."/>
            <person name="Delwart E."/>
            <person name="Koda S."/>
            <person name="Subrimaniam K."/>
            <person name="Waltzek T."/>
            <person name="Koonin E.V."/>
            <person name="Buck C.B."/>
            <person name="Ng T.F.F."/>
        </authorList>
    </citation>
    <scope>NUCLEOTIDE SEQUENCE</scope>
    <source>
        <strain evidence="2">NCI1</strain>
    </source>
</reference>
<dbReference type="Proteomes" id="UP001226838">
    <property type="component" value="Segment"/>
</dbReference>
<dbReference type="EMBL" id="MF946550">
    <property type="protein sequence ID" value="AWG87420.1"/>
    <property type="molecule type" value="Genomic_DNA"/>
</dbReference>
<feature type="compositionally biased region" description="Low complexity" evidence="1">
    <location>
        <begin position="749"/>
        <end position="767"/>
    </location>
</feature>
<protein>
    <submittedName>
        <fullName evidence="2">EO2-4</fullName>
    </submittedName>
</protein>
<evidence type="ECO:0000256" key="1">
    <source>
        <dbReference type="SAM" id="MobiDB-lite"/>
    </source>
</evidence>
<sequence>MESLQAYLDSDLAVHLGFRARRKRKARLIEKQKKRMRSWMEYMVPFVFNYHLTFSMLHDAVTRTSYYRPKRVIQSNWNIFLSTFPNYHSFGKPNPTCTMAYYRDTKRVDNRSTAVQAGFGPYFREHLLYQRSLFYVKQFPCEMIWQIFCQYLMADDIAVGMRSFVYDSNMWNSRTGKRSMPRRFGEFEFHLKFKRPSSVCIGPVLKRSVHKVPRECVDFEDFCENGDTREKVVLEYVPREMVLRCDIRSKRRVCCGTRLRLCEHCKGLLSFYSSIICTVLHEVFLLDCMVVVYDGETAFHVVCMDYKLFQYTRKQRQDMAILLRAILGSCADKRLVPCTLRGTVARVTEMMKSYLKSDWAQHICGTYLGMTMYVDHRRARDLLELTGLSDSAVEMLQKHTTQNITLEDFLNIIFEVLTATDKLNLRPGVNLMDAFVRTIFPIQCICLDELPLNDMLYPCPLSVNPYSNNVCFIMTFEYPIGYSLELQPLPVKVTPMAKQMKKLTGDENYFPSLMSRSAAYKYLRIQLQNVETFLAGQSRNMVFDMQTYHLNYHYTKYDRYLAFKRLSMVLRQTIMSLQVNPYRPTHFGSIFKQKNRHFMPCDGPNDNTLRDAVIGILLSYFVDTDYPTPIRLSSRYMRAIVASADDCVLTNNWAVAFEEDPENQPTFLFRKIVPDMNEGPFLPLFRSRMFRSFAIRPPIPLRQALATTQETRALQELPDDGYHIMEQQLHRRMVETQGLRSQQAPLGMSSGDDYTDTSDTTSEYYSPDSDDYCRGPSIDHIQLTTNPGGRGPLVLTVVHTPGPSRNQGTITQYIRLGTTETTVSPVYGVQTKFKPLQKHTASAYRYRVNRIRTLRHRIQAPKRSRRADAHRQHYSERIVEPPMLPHWPQQAFYKTDAGYDADIDCNPEPFSKRRRIFKPASVRSVDSCFLSTKADAGHFHQLKCALTPSMNLSDMHCDDTVTCPSEPEVSLHMRSHSNKHQTYSMSFRPHFRNYERIGNVTMTTHQYSVQLLKRIIAGNRSEDSESLWAGQSIHTDMSFPNVDPERDYVQRLLKHIRVEEMSGNVTVPKPEPSQYQKLLEETGVTGEVIDPSSVSEDEALMSCCIAPETIKAQYAEPRTRTQESTGTYRSGKSTSPLMLRRRQKRISRERMASVRTRLQDRFDEREGLTARVVDGLFEGITVQDRDVLENAIVMSFNHERLSRATNPFYRPEHVFYPVMRSEPGGFRSPQDIVSSGSSSSPAAVELPGGLSPASPNHSPASDMSELAMLFNNVAPPMQDTTPPRPVSRPHSPRPMSVNGSPVPRTPPPPQEPVQFQPRTLQVGGYVFQVSQSDSDGGLTADDESLESASTTFSDTDSVPQAPSFQTDAEESDAGYDLFRTPPRPPTDQ</sequence>
<dbReference type="SUPFAM" id="SSF56747">
    <property type="entry name" value="Prim-pol domain"/>
    <property type="match status" value="1"/>
</dbReference>
<accession>A0A2S1MK66</accession>
<name>A0A2S1MK66_9VIRU</name>
<feature type="region of interest" description="Disordered" evidence="1">
    <location>
        <begin position="1274"/>
        <end position="1315"/>
    </location>
</feature>
<feature type="compositionally biased region" description="Polar residues" evidence="1">
    <location>
        <begin position="1122"/>
        <end position="1135"/>
    </location>
</feature>